<name>A0A9N9DMF1_9GLOM</name>
<dbReference type="EMBL" id="CAJVPI010002358">
    <property type="protein sequence ID" value="CAG8641819.1"/>
    <property type="molecule type" value="Genomic_DNA"/>
</dbReference>
<protein>
    <submittedName>
        <fullName evidence="1">8021_t:CDS:1</fullName>
    </submittedName>
</protein>
<sequence length="257" mass="29735">QAINQELREDEGFDCPEFFYLKNVQERLNVGNLCIKYYKADTTEWYNPKYSWYCTGYAKNKKDEPRPLVSMEKDPLLARELLIWIQKAIPNKFPFLIRDKDGDVNVHPINNFLAIYGISSLHLRKIGYEHAITIHGETLVEGKIPVKASIDTTSKSNTISKNLFDKLEEDYGLECLSGDELIGEEIKGLDLQFHYKGKWRSLDCTEVIDFQIRKNPSFDLVLGQDWLWMREAKISFGHSPKTCVRHAKIVIDGMSIP</sequence>
<dbReference type="Proteomes" id="UP000789739">
    <property type="component" value="Unassembled WGS sequence"/>
</dbReference>
<dbReference type="Gene3D" id="2.40.70.10">
    <property type="entry name" value="Acid Proteases"/>
    <property type="match status" value="1"/>
</dbReference>
<reference evidence="1" key="1">
    <citation type="submission" date="2021-06" db="EMBL/GenBank/DDBJ databases">
        <authorList>
            <person name="Kallberg Y."/>
            <person name="Tangrot J."/>
            <person name="Rosling A."/>
        </authorList>
    </citation>
    <scope>NUCLEOTIDE SEQUENCE</scope>
    <source>
        <strain evidence="1">BR232B</strain>
    </source>
</reference>
<feature type="non-terminal residue" evidence="1">
    <location>
        <position position="257"/>
    </location>
</feature>
<dbReference type="CDD" id="cd00303">
    <property type="entry name" value="retropepsin_like"/>
    <property type="match status" value="1"/>
</dbReference>
<keyword evidence="2" id="KW-1185">Reference proteome</keyword>
<evidence type="ECO:0000313" key="2">
    <source>
        <dbReference type="Proteomes" id="UP000789739"/>
    </source>
</evidence>
<gene>
    <name evidence="1" type="ORF">PBRASI_LOCUS9817</name>
</gene>
<accession>A0A9N9DMF1</accession>
<dbReference type="OrthoDB" id="2434948at2759"/>
<comment type="caution">
    <text evidence="1">The sequence shown here is derived from an EMBL/GenBank/DDBJ whole genome shotgun (WGS) entry which is preliminary data.</text>
</comment>
<proteinExistence type="predicted"/>
<dbReference type="InterPro" id="IPR021109">
    <property type="entry name" value="Peptidase_aspartic_dom_sf"/>
</dbReference>
<organism evidence="1 2">
    <name type="scientific">Paraglomus brasilianum</name>
    <dbReference type="NCBI Taxonomy" id="144538"/>
    <lineage>
        <taxon>Eukaryota</taxon>
        <taxon>Fungi</taxon>
        <taxon>Fungi incertae sedis</taxon>
        <taxon>Mucoromycota</taxon>
        <taxon>Glomeromycotina</taxon>
        <taxon>Glomeromycetes</taxon>
        <taxon>Paraglomerales</taxon>
        <taxon>Paraglomeraceae</taxon>
        <taxon>Paraglomus</taxon>
    </lineage>
</organism>
<dbReference type="AlphaFoldDB" id="A0A9N9DMF1"/>
<evidence type="ECO:0000313" key="1">
    <source>
        <dbReference type="EMBL" id="CAG8641819.1"/>
    </source>
</evidence>